<dbReference type="RefSeq" id="WP_138076120.1">
    <property type="nucleotide sequence ID" value="NZ_VAJM01000002.1"/>
</dbReference>
<gene>
    <name evidence="1" type="ORF">FDY95_07230</name>
</gene>
<sequence length="271" mass="29685">MTIALSQRSAAANAREHRALAAERQRWEQERAPAPAPVAWPPLAHFAVPSPDGLVCSYVVPDPCPPHVVDAYVAEFLGAYPAWQRRTLHLATDRSRWPYVDTATVGLGTATGPQAALAFACGGRNLAAHDALLCAVFAAVFRGAGNPAPVLKGLDEFPDATWVFNYRVPADEPLVVKENVARAFWERYRAARPRVISGRPQHGLRGYLLLQTEQPVDTGGDYAPVSLCVVLPRTNAADNHKEWQHLHTLCCAWRQGHPLDEPLVGFGHPEF</sequence>
<proteinExistence type="predicted"/>
<dbReference type="AlphaFoldDB" id="A0A5R8WUW4"/>
<dbReference type="Proteomes" id="UP000305517">
    <property type="component" value="Unassembled WGS sequence"/>
</dbReference>
<organism evidence="1 2">
    <name type="scientific">Hymenobacter jeollabukensis</name>
    <dbReference type="NCBI Taxonomy" id="2025313"/>
    <lineage>
        <taxon>Bacteria</taxon>
        <taxon>Pseudomonadati</taxon>
        <taxon>Bacteroidota</taxon>
        <taxon>Cytophagia</taxon>
        <taxon>Cytophagales</taxon>
        <taxon>Hymenobacteraceae</taxon>
        <taxon>Hymenobacter</taxon>
    </lineage>
</organism>
<evidence type="ECO:0000313" key="2">
    <source>
        <dbReference type="Proteomes" id="UP000305517"/>
    </source>
</evidence>
<evidence type="ECO:0000313" key="1">
    <source>
        <dbReference type="EMBL" id="TLM95568.1"/>
    </source>
</evidence>
<keyword evidence="2" id="KW-1185">Reference proteome</keyword>
<accession>A0A5R8WUW4</accession>
<reference evidence="1 2" key="1">
    <citation type="submission" date="2019-05" db="EMBL/GenBank/DDBJ databases">
        <title>Hymenobacter edaphi sp. nov., isolated from abandoned arsenic-contaminated farmland soil.</title>
        <authorList>
            <person name="Nie L."/>
        </authorList>
    </citation>
    <scope>NUCLEOTIDE SEQUENCE [LARGE SCALE GENOMIC DNA]</scope>
    <source>
        <strain evidence="1 2">1-3-3-8</strain>
    </source>
</reference>
<comment type="caution">
    <text evidence="1">The sequence shown here is derived from an EMBL/GenBank/DDBJ whole genome shotgun (WGS) entry which is preliminary data.</text>
</comment>
<name>A0A5R8WUW4_9BACT</name>
<protein>
    <submittedName>
        <fullName evidence="1">Uncharacterized protein</fullName>
    </submittedName>
</protein>
<dbReference type="EMBL" id="VAJM01000002">
    <property type="protein sequence ID" value="TLM95568.1"/>
    <property type="molecule type" value="Genomic_DNA"/>
</dbReference>